<evidence type="ECO:0000256" key="5">
    <source>
        <dbReference type="PIRSR" id="PIRSR000988-2"/>
    </source>
</evidence>
<organism evidence="8 9">
    <name type="scientific">Fasciola gigantica</name>
    <name type="common">Giant liver fluke</name>
    <dbReference type="NCBI Taxonomy" id="46835"/>
    <lineage>
        <taxon>Eukaryota</taxon>
        <taxon>Metazoa</taxon>
        <taxon>Spiralia</taxon>
        <taxon>Lophotrochozoa</taxon>
        <taxon>Platyhelminthes</taxon>
        <taxon>Trematoda</taxon>
        <taxon>Digenea</taxon>
        <taxon>Plagiorchiida</taxon>
        <taxon>Echinostomata</taxon>
        <taxon>Echinostomatoidea</taxon>
        <taxon>Fasciolidae</taxon>
        <taxon>Fasciola</taxon>
    </lineage>
</organism>
<dbReference type="Proteomes" id="UP000316759">
    <property type="component" value="Unassembled WGS sequence"/>
</dbReference>
<dbReference type="GO" id="GO:0003677">
    <property type="term" value="F:DNA binding"/>
    <property type="evidence" value="ECO:0007669"/>
    <property type="project" value="TreeGrafter"/>
</dbReference>
<keyword evidence="5" id="KW-1015">Disulfide bond</keyword>
<evidence type="ECO:0000256" key="1">
    <source>
        <dbReference type="ARBA" id="ARBA00007359"/>
    </source>
</evidence>
<dbReference type="PANTHER" id="PTHR11371:SF31">
    <property type="entry name" value="EXTRACELLULAR NUCLEASE"/>
    <property type="match status" value="1"/>
</dbReference>
<proteinExistence type="inferred from homology"/>
<comment type="caution">
    <text evidence="8">The sequence shown here is derived from an EMBL/GenBank/DDBJ whole genome shotgun (WGS) entry which is preliminary data.</text>
</comment>
<keyword evidence="4" id="KW-0255">Endonuclease</keyword>
<dbReference type="InterPro" id="IPR016202">
    <property type="entry name" value="DNase_I"/>
</dbReference>
<evidence type="ECO:0000256" key="4">
    <source>
        <dbReference type="PIRNR" id="PIRNR000988"/>
    </source>
</evidence>
<evidence type="ECO:0000313" key="8">
    <source>
        <dbReference type="EMBL" id="TPP56609.1"/>
    </source>
</evidence>
<dbReference type="SMART" id="SM00476">
    <property type="entry name" value="DNaseIc"/>
    <property type="match status" value="1"/>
</dbReference>
<keyword evidence="3 4" id="KW-0378">Hydrolase</keyword>
<dbReference type="AlphaFoldDB" id="A0A504Y8Y7"/>
<evidence type="ECO:0000256" key="6">
    <source>
        <dbReference type="SAM" id="SignalP"/>
    </source>
</evidence>
<dbReference type="PANTHER" id="PTHR11371">
    <property type="entry name" value="DEOXYRIBONUCLEASE"/>
    <property type="match status" value="1"/>
</dbReference>
<feature type="domain" description="Endonuclease/exonuclease/phosphatase" evidence="7">
    <location>
        <begin position="24"/>
        <end position="255"/>
    </location>
</feature>
<evidence type="ECO:0000256" key="3">
    <source>
        <dbReference type="ARBA" id="ARBA00022801"/>
    </source>
</evidence>
<evidence type="ECO:0000259" key="7">
    <source>
        <dbReference type="Pfam" id="PF03372"/>
    </source>
</evidence>
<dbReference type="InterPro" id="IPR036691">
    <property type="entry name" value="Endo/exonu/phosph_ase_sf"/>
</dbReference>
<protein>
    <recommendedName>
        <fullName evidence="4">Deoxyribonuclease</fullName>
    </recommendedName>
</protein>
<gene>
    <name evidence="8" type="ORF">FGIG_05651</name>
</gene>
<dbReference type="OrthoDB" id="10061407at2759"/>
<keyword evidence="9" id="KW-1185">Reference proteome</keyword>
<dbReference type="Gene3D" id="3.60.10.10">
    <property type="entry name" value="Endonuclease/exonuclease/phosphatase"/>
    <property type="match status" value="1"/>
</dbReference>
<sequence length="293" mass="33302">MKLASVLFVSILLFELSRAYLISTFNIQVFGDKKMSKKHIPPILAKILSRYDLTCIQEIRDSDGDSLGKLVNLINSGRNNQEGYVGLAGERLGRTSSKEQYGVIYLPKKFTLSNLRTYPNHRSKFERPPMQVHIEPKAPDPQKVFEEMEALYEVAQEVVTKINDNLLILGDMNAGCSYLSKSKKKTLKLTQDTSYTWLVNDNLDTTVGKTDCAYDRLIVHGEKLRKTLVRNSVKAYRYPEAMHLDQKTALEVSDHYPVEIEMKSSNGNQTRVHLLKLCVSLIITLTCTYPHAN</sequence>
<accession>A0A504Y8Y7</accession>
<dbReference type="EMBL" id="SUNJ01014279">
    <property type="protein sequence ID" value="TPP56609.1"/>
    <property type="molecule type" value="Genomic_DNA"/>
</dbReference>
<comment type="similarity">
    <text evidence="1 4">Belongs to the DNase I family.</text>
</comment>
<evidence type="ECO:0000313" key="9">
    <source>
        <dbReference type="Proteomes" id="UP000316759"/>
    </source>
</evidence>
<dbReference type="InterPro" id="IPR005135">
    <property type="entry name" value="Endo/exonuclease/phosphatase"/>
</dbReference>
<name>A0A504Y8Y7_FASGI</name>
<evidence type="ECO:0000256" key="2">
    <source>
        <dbReference type="ARBA" id="ARBA00022722"/>
    </source>
</evidence>
<dbReference type="PIRSF" id="PIRSF000988">
    <property type="entry name" value="DNase_I_euk"/>
    <property type="match status" value="1"/>
</dbReference>
<keyword evidence="2 4" id="KW-0540">Nuclease</keyword>
<reference evidence="8 9" key="1">
    <citation type="submission" date="2019-04" db="EMBL/GenBank/DDBJ databases">
        <title>Annotation for the trematode Fasciola gigantica.</title>
        <authorList>
            <person name="Choi Y.-J."/>
        </authorList>
    </citation>
    <scope>NUCLEOTIDE SEQUENCE [LARGE SCALE GENOMIC DNA]</scope>
    <source>
        <strain evidence="8">Uganda_cow_1</strain>
    </source>
</reference>
<dbReference type="STRING" id="46835.A0A504Y8Y7"/>
<dbReference type="PRINTS" id="PR00130">
    <property type="entry name" value="DNASEI"/>
</dbReference>
<keyword evidence="6" id="KW-0732">Signal</keyword>
<feature type="chain" id="PRO_5021379102" description="Deoxyribonuclease" evidence="6">
    <location>
        <begin position="20"/>
        <end position="293"/>
    </location>
</feature>
<feature type="disulfide bond" description="Essential for enzymatic activity" evidence="5">
    <location>
        <begin position="176"/>
        <end position="212"/>
    </location>
</feature>
<dbReference type="GO" id="GO:0004530">
    <property type="term" value="F:deoxyribonuclease I activity"/>
    <property type="evidence" value="ECO:0007669"/>
    <property type="project" value="TreeGrafter"/>
</dbReference>
<dbReference type="GO" id="GO:0006308">
    <property type="term" value="P:DNA catabolic process"/>
    <property type="evidence" value="ECO:0007669"/>
    <property type="project" value="InterPro"/>
</dbReference>
<dbReference type="GO" id="GO:0005634">
    <property type="term" value="C:nucleus"/>
    <property type="evidence" value="ECO:0007669"/>
    <property type="project" value="TreeGrafter"/>
</dbReference>
<feature type="signal peptide" evidence="6">
    <location>
        <begin position="1"/>
        <end position="19"/>
    </location>
</feature>
<dbReference type="SUPFAM" id="SSF56219">
    <property type="entry name" value="DNase I-like"/>
    <property type="match status" value="1"/>
</dbReference>
<dbReference type="Pfam" id="PF03372">
    <property type="entry name" value="Exo_endo_phos"/>
    <property type="match status" value="1"/>
</dbReference>